<dbReference type="EMBL" id="GACK01011048">
    <property type="protein sequence ID" value="JAA53986.1"/>
    <property type="molecule type" value="mRNA"/>
</dbReference>
<feature type="compositionally biased region" description="Polar residues" evidence="4">
    <location>
        <begin position="454"/>
        <end position="480"/>
    </location>
</feature>
<reference evidence="7" key="1">
    <citation type="submission" date="2012-11" db="EMBL/GenBank/DDBJ databases">
        <authorList>
            <person name="Lucero-Rivera Y.E."/>
            <person name="Tovar-Ramirez D."/>
        </authorList>
    </citation>
    <scope>NUCLEOTIDE SEQUENCE</scope>
    <source>
        <tissue evidence="7">Salivary gland</tissue>
    </source>
</reference>
<organism evidence="7">
    <name type="scientific">Rhipicephalus pulchellus</name>
    <name type="common">Yellow backed tick</name>
    <name type="synonym">Dermacentor pulchellus</name>
    <dbReference type="NCBI Taxonomy" id="72859"/>
    <lineage>
        <taxon>Eukaryota</taxon>
        <taxon>Metazoa</taxon>
        <taxon>Ecdysozoa</taxon>
        <taxon>Arthropoda</taxon>
        <taxon>Chelicerata</taxon>
        <taxon>Arachnida</taxon>
        <taxon>Acari</taxon>
        <taxon>Parasitiformes</taxon>
        <taxon>Ixodida</taxon>
        <taxon>Ixodoidea</taxon>
        <taxon>Ixodidae</taxon>
        <taxon>Rhipicephalinae</taxon>
        <taxon>Rhipicephalus</taxon>
        <taxon>Rhipicephalus</taxon>
    </lineage>
</organism>
<evidence type="ECO:0000259" key="6">
    <source>
        <dbReference type="SMART" id="SM00131"/>
    </source>
</evidence>
<dbReference type="AlphaFoldDB" id="L7LPZ4"/>
<feature type="compositionally biased region" description="Polar residues" evidence="4">
    <location>
        <begin position="168"/>
        <end position="213"/>
    </location>
</feature>
<accession>L7LPZ4</accession>
<keyword evidence="1" id="KW-0646">Protease inhibitor</keyword>
<feature type="compositionally biased region" description="Polar residues" evidence="4">
    <location>
        <begin position="423"/>
        <end position="441"/>
    </location>
</feature>
<keyword evidence="5" id="KW-0732">Signal</keyword>
<reference evidence="7" key="2">
    <citation type="journal article" date="2015" name="J. Proteomics">
        <title>Sexual differences in the sialomes of the zebra tick, Rhipicephalus pulchellus.</title>
        <authorList>
            <person name="Tan A.W."/>
            <person name="Francischetti I.M."/>
            <person name="Slovak M."/>
            <person name="Kini R.M."/>
            <person name="Ribeiro J.M."/>
        </authorList>
    </citation>
    <scope>NUCLEOTIDE SEQUENCE</scope>
    <source>
        <tissue evidence="7">Salivary gland</tissue>
    </source>
</reference>
<keyword evidence="3" id="KW-1015">Disulfide bond</keyword>
<dbReference type="SUPFAM" id="SSF57362">
    <property type="entry name" value="BPTI-like"/>
    <property type="match status" value="1"/>
</dbReference>
<protein>
    <submittedName>
        <fullName evidence="7">Putative bilaris</fullName>
    </submittedName>
</protein>
<name>L7LPZ4_RHIPC</name>
<dbReference type="PANTHER" id="PTHR10083:SF374">
    <property type="entry name" value="BPTI_KUNITZ INHIBITOR DOMAIN-CONTAINING PROTEIN"/>
    <property type="match status" value="1"/>
</dbReference>
<feature type="region of interest" description="Disordered" evidence="4">
    <location>
        <begin position="625"/>
        <end position="644"/>
    </location>
</feature>
<evidence type="ECO:0000313" key="7">
    <source>
        <dbReference type="EMBL" id="JAA53986.1"/>
    </source>
</evidence>
<evidence type="ECO:0000256" key="5">
    <source>
        <dbReference type="SAM" id="SignalP"/>
    </source>
</evidence>
<dbReference type="SMART" id="SM00131">
    <property type="entry name" value="KU"/>
    <property type="match status" value="1"/>
</dbReference>
<dbReference type="Gene3D" id="4.10.410.10">
    <property type="entry name" value="Pancreatic trypsin inhibitor Kunitz domain"/>
    <property type="match status" value="1"/>
</dbReference>
<feature type="compositionally biased region" description="Polar residues" evidence="4">
    <location>
        <begin position="256"/>
        <end position="286"/>
    </location>
</feature>
<feature type="compositionally biased region" description="Low complexity" evidence="4">
    <location>
        <begin position="524"/>
        <end position="536"/>
    </location>
</feature>
<dbReference type="GO" id="GO:0005615">
    <property type="term" value="C:extracellular space"/>
    <property type="evidence" value="ECO:0007669"/>
    <property type="project" value="TreeGrafter"/>
</dbReference>
<feature type="compositionally biased region" description="Polar residues" evidence="4">
    <location>
        <begin position="299"/>
        <end position="313"/>
    </location>
</feature>
<dbReference type="InterPro" id="IPR050098">
    <property type="entry name" value="TFPI/VKTCI-like"/>
</dbReference>
<proteinExistence type="evidence at transcript level"/>
<feature type="signal peptide" evidence="5">
    <location>
        <begin position="1"/>
        <end position="19"/>
    </location>
</feature>
<evidence type="ECO:0000256" key="4">
    <source>
        <dbReference type="SAM" id="MobiDB-lite"/>
    </source>
</evidence>
<feature type="compositionally biased region" description="Polar residues" evidence="4">
    <location>
        <begin position="540"/>
        <end position="574"/>
    </location>
</feature>
<feature type="compositionally biased region" description="Low complexity" evidence="4">
    <location>
        <begin position="324"/>
        <end position="340"/>
    </location>
</feature>
<dbReference type="InterPro" id="IPR036880">
    <property type="entry name" value="Kunitz_BPTI_sf"/>
</dbReference>
<feature type="compositionally biased region" description="Polar residues" evidence="4">
    <location>
        <begin position="221"/>
        <end position="239"/>
    </location>
</feature>
<dbReference type="GO" id="GO:0004867">
    <property type="term" value="F:serine-type endopeptidase inhibitor activity"/>
    <property type="evidence" value="ECO:0007669"/>
    <property type="project" value="UniProtKB-KW"/>
</dbReference>
<evidence type="ECO:0000256" key="2">
    <source>
        <dbReference type="ARBA" id="ARBA00022900"/>
    </source>
</evidence>
<feature type="compositionally biased region" description="Polar residues" evidence="4">
    <location>
        <begin position="344"/>
        <end position="377"/>
    </location>
</feature>
<keyword evidence="2" id="KW-0722">Serine protease inhibitor</keyword>
<feature type="chain" id="PRO_5003980713" evidence="5">
    <location>
        <begin position="20"/>
        <end position="644"/>
    </location>
</feature>
<dbReference type="InterPro" id="IPR002223">
    <property type="entry name" value="Kunitz_BPTI"/>
</dbReference>
<feature type="domain" description="BPTI/Kunitz inhibitor" evidence="6">
    <location>
        <begin position="83"/>
        <end position="135"/>
    </location>
</feature>
<evidence type="ECO:0000256" key="3">
    <source>
        <dbReference type="ARBA" id="ARBA00023157"/>
    </source>
</evidence>
<evidence type="ECO:0000256" key="1">
    <source>
        <dbReference type="ARBA" id="ARBA00022690"/>
    </source>
</evidence>
<sequence>MDVNIKAISILMLAGISIAWSPIGQPTAYDHRCSISQPVNATTKCPAYRYQYDRRTNLCQPVCCSSAPFSTFVECSQTCRSMEACFVHRPRSTCASRMVTVYYFNPAKGACLAEPGCTYIGNNFPTLGECQRTCRAKTTGPAQSVPGAPGNIFPSHPSNGRGPPFPQQIPQLPASTPVTSEQGGGRPSTNQQQGMQGQITPGTMPSHGQQQWNPNPPAPSLRQQPGTPTSSFPSQSNTGGPPPFPQQVPQIPQLPSSGPMTPQQNWGTLSSNHQQGAPGQISSGTTLPPAHQPSYPNPMGSTTSPQRPQQSWSGIFPPVNTETQAPGSGPQFPQQSGQQPWNGAGTSQQSSLNQSSHGIAQNNSPLQHGTGSLSVSDQRPGEQSWRGHMGSHIPHQSAHQQWGNGVVPPNSPQMPPQQSGSGAISTPPQSQWGNPTGSSYFPQSGQPQQRGSGNVPQNLQQHPSAQMTPSNSQQGPQCTWRSGAPAAGQPQSTAAHQANGAVQVPPTPSAQPPWGGQAATLSSQGLQQGQPQWRGGIPPGSQQNSVVQHTDGTNLRPPNQLTQPSLNGQPQSRPWKTRVTIVGSLPGTQQHETNGLISQLLTSLMNQSPSEMTGQSMHRRVVSIRQQTVQRSLRRQSVSTSSRR</sequence>
<feature type="compositionally biased region" description="Low complexity" evidence="4">
    <location>
        <begin position="442"/>
        <end position="453"/>
    </location>
</feature>
<feature type="region of interest" description="Disordered" evidence="4">
    <location>
        <begin position="138"/>
        <end position="575"/>
    </location>
</feature>
<dbReference type="PANTHER" id="PTHR10083">
    <property type="entry name" value="KUNITZ-TYPE PROTEASE INHIBITOR-RELATED"/>
    <property type="match status" value="1"/>
</dbReference>